<dbReference type="PIRSF" id="PIRSF021377">
    <property type="entry name" value="YtfJ"/>
    <property type="match status" value="1"/>
</dbReference>
<dbReference type="Pfam" id="PF09579">
    <property type="entry name" value="Spore_YtfJ"/>
    <property type="match status" value="1"/>
</dbReference>
<dbReference type="GeneID" id="93864187"/>
<evidence type="ECO:0000313" key="3">
    <source>
        <dbReference type="EMBL" id="OXT07604.1"/>
    </source>
</evidence>
<dbReference type="EMBL" id="CP016893">
    <property type="protein sequence ID" value="AST59101.1"/>
    <property type="molecule type" value="Genomic_DNA"/>
</dbReference>
<name>A0A231VHE7_THETR</name>
<dbReference type="InterPro" id="IPR014229">
    <property type="entry name" value="Spore_YtfJ"/>
</dbReference>
<dbReference type="PANTHER" id="PTHR39162">
    <property type="entry name" value="GLL3345 PROTEIN"/>
    <property type="match status" value="1"/>
</dbReference>
<dbReference type="Proteomes" id="UP000214975">
    <property type="component" value="Chromosome"/>
</dbReference>
<protein>
    <submittedName>
        <fullName evidence="3">Sporulation protein YtfJ</fullName>
    </submittedName>
</protein>
<reference evidence="3 5" key="2">
    <citation type="submission" date="2017-06" db="EMBL/GenBank/DDBJ databases">
        <title>Isolation and characterization of a thermophilic and butanogenic Thermoanaerobacterium thermosaccharolyticum M5 capable of efficient degradation of hemicellulose.</title>
        <authorList>
            <person name="Xin F."/>
            <person name="Jiang Y."/>
        </authorList>
    </citation>
    <scope>NUCLEOTIDE SEQUENCE [LARGE SCALE GENOMIC DNA]</scope>
    <source>
        <strain evidence="3 5">M5</strain>
    </source>
</reference>
<evidence type="ECO:0000256" key="1">
    <source>
        <dbReference type="SAM" id="MobiDB-lite"/>
    </source>
</evidence>
<dbReference type="EMBL" id="NKHD01000020">
    <property type="protein sequence ID" value="OXT07604.1"/>
    <property type="molecule type" value="Genomic_DNA"/>
</dbReference>
<dbReference type="OMA" id="MTTAMEN"/>
<evidence type="ECO:0000313" key="5">
    <source>
        <dbReference type="Proteomes" id="UP000215301"/>
    </source>
</evidence>
<dbReference type="RefSeq" id="WP_013297825.1">
    <property type="nucleotide sequence ID" value="NZ_CP016893.1"/>
</dbReference>
<dbReference type="AlphaFoldDB" id="A0A231VHE7"/>
<evidence type="ECO:0000313" key="2">
    <source>
        <dbReference type="EMBL" id="AST59101.1"/>
    </source>
</evidence>
<evidence type="ECO:0000313" key="4">
    <source>
        <dbReference type="Proteomes" id="UP000214975"/>
    </source>
</evidence>
<sequence length="149" mass="16184">MSDHPIEGLMKTTMESLKDMIDVNTIVGDAVEAPDGTVIIPISRVTFGFAAGGGEFQMTQNKDKEQNQQDNQESKMPFGGGSGAGVSLQPVAFMVVGQGQIRLLPVNQNAMVERIIDLAPKLMEELQNVFNKNKTYKKSTPITVTNNVD</sequence>
<dbReference type="Proteomes" id="UP000215301">
    <property type="component" value="Unassembled WGS sequence"/>
</dbReference>
<proteinExistence type="predicted"/>
<dbReference type="NCBIfam" id="TIGR02874">
    <property type="entry name" value="spore_ytfJ"/>
    <property type="match status" value="1"/>
</dbReference>
<gene>
    <name evidence="3" type="primary">ytfJ</name>
    <name evidence="3" type="ORF">CE561_07185</name>
    <name evidence="2" type="ORF">Thert_03371</name>
</gene>
<feature type="region of interest" description="Disordered" evidence="1">
    <location>
        <begin position="59"/>
        <end position="81"/>
    </location>
</feature>
<accession>A0A231VHE7</accession>
<dbReference type="PANTHER" id="PTHR39162:SF1">
    <property type="entry name" value="SPORULATION PROTEIN YTFJ"/>
    <property type="match status" value="1"/>
</dbReference>
<reference evidence="2 4" key="1">
    <citation type="submission" date="2016-08" db="EMBL/GenBank/DDBJ databases">
        <title>A novel genetic cassette of butanologenic Thermoanaerobacterium thermosaccharolyticum that directly convert cellulose to butanol.</title>
        <authorList>
            <person name="Li T."/>
            <person name="He J."/>
        </authorList>
    </citation>
    <scope>NUCLEOTIDE SEQUENCE [LARGE SCALE GENOMIC DNA]</scope>
    <source>
        <strain evidence="2 4">TG57</strain>
    </source>
</reference>
<organism evidence="3 5">
    <name type="scientific">Thermoanaerobacterium thermosaccharolyticum</name>
    <name type="common">Clostridium thermosaccharolyticum</name>
    <dbReference type="NCBI Taxonomy" id="1517"/>
    <lineage>
        <taxon>Bacteria</taxon>
        <taxon>Bacillati</taxon>
        <taxon>Bacillota</taxon>
        <taxon>Clostridia</taxon>
        <taxon>Thermoanaerobacterales</taxon>
        <taxon>Thermoanaerobacteraceae</taxon>
        <taxon>Thermoanaerobacterium</taxon>
    </lineage>
</organism>